<accession>K1Q362</accession>
<organism evidence="1">
    <name type="scientific">Magallana gigas</name>
    <name type="common">Pacific oyster</name>
    <name type="synonym">Crassostrea gigas</name>
    <dbReference type="NCBI Taxonomy" id="29159"/>
    <lineage>
        <taxon>Eukaryota</taxon>
        <taxon>Metazoa</taxon>
        <taxon>Spiralia</taxon>
        <taxon>Lophotrochozoa</taxon>
        <taxon>Mollusca</taxon>
        <taxon>Bivalvia</taxon>
        <taxon>Autobranchia</taxon>
        <taxon>Pteriomorphia</taxon>
        <taxon>Ostreida</taxon>
        <taxon>Ostreoidea</taxon>
        <taxon>Ostreidae</taxon>
        <taxon>Magallana</taxon>
    </lineage>
</organism>
<dbReference type="AlphaFoldDB" id="K1Q362"/>
<reference evidence="1" key="1">
    <citation type="journal article" date="2012" name="Nature">
        <title>The oyster genome reveals stress adaptation and complexity of shell formation.</title>
        <authorList>
            <person name="Zhang G."/>
            <person name="Fang X."/>
            <person name="Guo X."/>
            <person name="Li L."/>
            <person name="Luo R."/>
            <person name="Xu F."/>
            <person name="Yang P."/>
            <person name="Zhang L."/>
            <person name="Wang X."/>
            <person name="Qi H."/>
            <person name="Xiong Z."/>
            <person name="Que H."/>
            <person name="Xie Y."/>
            <person name="Holland P.W."/>
            <person name="Paps J."/>
            <person name="Zhu Y."/>
            <person name="Wu F."/>
            <person name="Chen Y."/>
            <person name="Wang J."/>
            <person name="Peng C."/>
            <person name="Meng J."/>
            <person name="Yang L."/>
            <person name="Liu J."/>
            <person name="Wen B."/>
            <person name="Zhang N."/>
            <person name="Huang Z."/>
            <person name="Zhu Q."/>
            <person name="Feng Y."/>
            <person name="Mount A."/>
            <person name="Hedgecock D."/>
            <person name="Xu Z."/>
            <person name="Liu Y."/>
            <person name="Domazet-Loso T."/>
            <person name="Du Y."/>
            <person name="Sun X."/>
            <person name="Zhang S."/>
            <person name="Liu B."/>
            <person name="Cheng P."/>
            <person name="Jiang X."/>
            <person name="Li J."/>
            <person name="Fan D."/>
            <person name="Wang W."/>
            <person name="Fu W."/>
            <person name="Wang T."/>
            <person name="Wang B."/>
            <person name="Zhang J."/>
            <person name="Peng Z."/>
            <person name="Li Y."/>
            <person name="Li N."/>
            <person name="Wang J."/>
            <person name="Chen M."/>
            <person name="He Y."/>
            <person name="Tan F."/>
            <person name="Song X."/>
            <person name="Zheng Q."/>
            <person name="Huang R."/>
            <person name="Yang H."/>
            <person name="Du X."/>
            <person name="Chen L."/>
            <person name="Yang M."/>
            <person name="Gaffney P.M."/>
            <person name="Wang S."/>
            <person name="Luo L."/>
            <person name="She Z."/>
            <person name="Ming Y."/>
            <person name="Huang W."/>
            <person name="Zhang S."/>
            <person name="Huang B."/>
            <person name="Zhang Y."/>
            <person name="Qu T."/>
            <person name="Ni P."/>
            <person name="Miao G."/>
            <person name="Wang J."/>
            <person name="Wang Q."/>
            <person name="Steinberg C.E."/>
            <person name="Wang H."/>
            <person name="Li N."/>
            <person name="Qian L."/>
            <person name="Zhang G."/>
            <person name="Li Y."/>
            <person name="Yang H."/>
            <person name="Liu X."/>
            <person name="Wang J."/>
            <person name="Yin Y."/>
            <person name="Wang J."/>
        </authorList>
    </citation>
    <scope>NUCLEOTIDE SEQUENCE [LARGE SCALE GENOMIC DNA]</scope>
    <source>
        <strain evidence="1">05x7-T-G4-1.051#20</strain>
    </source>
</reference>
<dbReference type="HOGENOM" id="CLU_2348687_0_0_1"/>
<protein>
    <submittedName>
        <fullName evidence="1">Uncharacterized protein</fullName>
    </submittedName>
</protein>
<dbReference type="InParanoid" id="K1Q362"/>
<sequence>MAQLGCGRARCGDGKLRRIWCWYGRLCNDSKKREVQRLFGLGSVDQLYEFVRALNRQNHAPVAPPTGNPQPDHILQGDELVPPEDSDESSEEKEEEI</sequence>
<dbReference type="EMBL" id="JH817309">
    <property type="protein sequence ID" value="EKC23310.1"/>
    <property type="molecule type" value="Genomic_DNA"/>
</dbReference>
<evidence type="ECO:0000313" key="1">
    <source>
        <dbReference type="EMBL" id="EKC23310.1"/>
    </source>
</evidence>
<gene>
    <name evidence="1" type="ORF">CGI_10013335</name>
</gene>
<proteinExistence type="predicted"/>
<name>K1Q362_MAGGI</name>